<dbReference type="GO" id="GO:0006313">
    <property type="term" value="P:DNA transposition"/>
    <property type="evidence" value="ECO:0007669"/>
    <property type="project" value="InterPro"/>
</dbReference>
<dbReference type="Proteomes" id="UP000029692">
    <property type="component" value="Unassembled WGS sequence"/>
</dbReference>
<evidence type="ECO:0008006" key="4">
    <source>
        <dbReference type="Google" id="ProtNLM"/>
    </source>
</evidence>
<dbReference type="AlphaFoldDB" id="A0A098R5G4"/>
<evidence type="ECO:0000313" key="3">
    <source>
        <dbReference type="Proteomes" id="UP000029692"/>
    </source>
</evidence>
<organism evidence="2 3">
    <name type="scientific">Spirochaeta lutea</name>
    <dbReference type="NCBI Taxonomy" id="1480694"/>
    <lineage>
        <taxon>Bacteria</taxon>
        <taxon>Pseudomonadati</taxon>
        <taxon>Spirochaetota</taxon>
        <taxon>Spirochaetia</taxon>
        <taxon>Spirochaetales</taxon>
        <taxon>Spirochaetaceae</taxon>
        <taxon>Spirochaeta</taxon>
    </lineage>
</organism>
<dbReference type="InterPro" id="IPR009057">
    <property type="entry name" value="Homeodomain-like_sf"/>
</dbReference>
<dbReference type="EMBL" id="JNUP01000001">
    <property type="protein sequence ID" value="KGE73992.1"/>
    <property type="molecule type" value="Genomic_DNA"/>
</dbReference>
<dbReference type="RefSeq" id="WP_037544513.1">
    <property type="nucleotide sequence ID" value="NZ_JNUP01000001.1"/>
</dbReference>
<gene>
    <name evidence="2" type="ORF">DC28_02130</name>
</gene>
<accession>A0A098R5G4</accession>
<dbReference type="eggNOG" id="COG2963">
    <property type="taxonomic scope" value="Bacteria"/>
</dbReference>
<reference evidence="2 3" key="1">
    <citation type="submission" date="2014-05" db="EMBL/GenBank/DDBJ databases">
        <title>De novo Genome Sequence of Spirocheata sp.</title>
        <authorList>
            <person name="Shivani Y."/>
            <person name="Subhash Y."/>
            <person name="Tushar L."/>
            <person name="Sasikala C."/>
            <person name="Ramana C.V."/>
        </authorList>
    </citation>
    <scope>NUCLEOTIDE SEQUENCE [LARGE SCALE GENOMIC DNA]</scope>
    <source>
        <strain evidence="2 3">JC230</strain>
    </source>
</reference>
<proteinExistence type="predicted"/>
<dbReference type="OrthoDB" id="369639at2"/>
<keyword evidence="1" id="KW-0175">Coiled coil</keyword>
<dbReference type="GO" id="GO:0004803">
    <property type="term" value="F:transposase activity"/>
    <property type="evidence" value="ECO:0007669"/>
    <property type="project" value="InterPro"/>
</dbReference>
<dbReference type="Pfam" id="PF01527">
    <property type="entry name" value="HTH_Tnp_1"/>
    <property type="match status" value="1"/>
</dbReference>
<feature type="coiled-coil region" evidence="1">
    <location>
        <begin position="115"/>
        <end position="145"/>
    </location>
</feature>
<evidence type="ECO:0000256" key="1">
    <source>
        <dbReference type="SAM" id="Coils"/>
    </source>
</evidence>
<dbReference type="STRING" id="1480694.DC28_02130"/>
<name>A0A098R5G4_9SPIO</name>
<evidence type="ECO:0000313" key="2">
    <source>
        <dbReference type="EMBL" id="KGE73992.1"/>
    </source>
</evidence>
<protein>
    <recommendedName>
        <fullName evidence="4">Transposase</fullName>
    </recommendedName>
</protein>
<dbReference type="SUPFAM" id="SSF46689">
    <property type="entry name" value="Homeodomain-like"/>
    <property type="match status" value="1"/>
</dbReference>
<dbReference type="InterPro" id="IPR002514">
    <property type="entry name" value="Transposase_8"/>
</dbReference>
<sequence>MQRYSKQFRNAILQKMIRPEKRSAPDLAAEYGVSAATIYGWKSKLKDGTLNLMADDVSNKDRSPSEKFALVLEARRIPEEEYGEWLRRNGLHSEHITLWEQELRSTLDNDSGAHDQQLKDVRKELKQKNKELQRKEKAIAEMATIIALQKKTALLFPDHEDE</sequence>
<keyword evidence="3" id="KW-1185">Reference proteome</keyword>
<comment type="caution">
    <text evidence="2">The sequence shown here is derived from an EMBL/GenBank/DDBJ whole genome shotgun (WGS) entry which is preliminary data.</text>
</comment>
<dbReference type="GO" id="GO:0003677">
    <property type="term" value="F:DNA binding"/>
    <property type="evidence" value="ECO:0007669"/>
    <property type="project" value="InterPro"/>
</dbReference>